<feature type="transmembrane region" description="Helical" evidence="2">
    <location>
        <begin position="422"/>
        <end position="448"/>
    </location>
</feature>
<dbReference type="EMBL" id="JBHUKU010000013">
    <property type="protein sequence ID" value="MFD2461508.1"/>
    <property type="molecule type" value="Genomic_DNA"/>
</dbReference>
<feature type="region of interest" description="Disordered" evidence="1">
    <location>
        <begin position="277"/>
        <end position="312"/>
    </location>
</feature>
<feature type="transmembrane region" description="Helical" evidence="2">
    <location>
        <begin position="40"/>
        <end position="61"/>
    </location>
</feature>
<feature type="compositionally biased region" description="Pro residues" evidence="1">
    <location>
        <begin position="288"/>
        <end position="309"/>
    </location>
</feature>
<protein>
    <submittedName>
        <fullName evidence="3">Magnesium transporter</fullName>
    </submittedName>
</protein>
<keyword evidence="2" id="KW-0812">Transmembrane</keyword>
<keyword evidence="2" id="KW-1133">Transmembrane helix</keyword>
<keyword evidence="2" id="KW-0472">Membrane</keyword>
<feature type="compositionally biased region" description="Basic and acidic residues" evidence="1">
    <location>
        <begin position="622"/>
        <end position="639"/>
    </location>
</feature>
<evidence type="ECO:0000256" key="1">
    <source>
        <dbReference type="SAM" id="MobiDB-lite"/>
    </source>
</evidence>
<organism evidence="3 4">
    <name type="scientific">Amycolatopsis samaneae</name>
    <dbReference type="NCBI Taxonomy" id="664691"/>
    <lineage>
        <taxon>Bacteria</taxon>
        <taxon>Bacillati</taxon>
        <taxon>Actinomycetota</taxon>
        <taxon>Actinomycetes</taxon>
        <taxon>Pseudonocardiales</taxon>
        <taxon>Pseudonocardiaceae</taxon>
        <taxon>Amycolatopsis</taxon>
    </lineage>
</organism>
<feature type="transmembrane region" description="Helical" evidence="2">
    <location>
        <begin position="206"/>
        <end position="225"/>
    </location>
</feature>
<reference evidence="4" key="1">
    <citation type="journal article" date="2019" name="Int. J. Syst. Evol. Microbiol.">
        <title>The Global Catalogue of Microorganisms (GCM) 10K type strain sequencing project: providing services to taxonomists for standard genome sequencing and annotation.</title>
        <authorList>
            <consortium name="The Broad Institute Genomics Platform"/>
            <consortium name="The Broad Institute Genome Sequencing Center for Infectious Disease"/>
            <person name="Wu L."/>
            <person name="Ma J."/>
        </authorList>
    </citation>
    <scope>NUCLEOTIDE SEQUENCE [LARGE SCALE GENOMIC DNA]</scope>
    <source>
        <strain evidence="4">CGMCC 4.7643</strain>
    </source>
</reference>
<evidence type="ECO:0000256" key="2">
    <source>
        <dbReference type="SAM" id="Phobius"/>
    </source>
</evidence>
<keyword evidence="4" id="KW-1185">Reference proteome</keyword>
<feature type="region of interest" description="Disordered" evidence="1">
    <location>
        <begin position="622"/>
        <end position="643"/>
    </location>
</feature>
<comment type="caution">
    <text evidence="3">The sequence shown here is derived from an EMBL/GenBank/DDBJ whole genome shotgun (WGS) entry which is preliminary data.</text>
</comment>
<proteinExistence type="predicted"/>
<dbReference type="RefSeq" id="WP_345404513.1">
    <property type="nucleotide sequence ID" value="NZ_BAABHG010000016.1"/>
</dbReference>
<evidence type="ECO:0000313" key="3">
    <source>
        <dbReference type="EMBL" id="MFD2461508.1"/>
    </source>
</evidence>
<name>A0ABW5GKY1_9PSEU</name>
<gene>
    <name evidence="3" type="ORF">ACFSYJ_23085</name>
</gene>
<feature type="transmembrane region" description="Helical" evidence="2">
    <location>
        <begin position="454"/>
        <end position="473"/>
    </location>
</feature>
<accession>A0ABW5GKY1</accession>
<evidence type="ECO:0000313" key="4">
    <source>
        <dbReference type="Proteomes" id="UP001597419"/>
    </source>
</evidence>
<feature type="transmembrane region" description="Helical" evidence="2">
    <location>
        <begin position="389"/>
        <end position="410"/>
    </location>
</feature>
<feature type="transmembrane region" description="Helical" evidence="2">
    <location>
        <begin position="173"/>
        <end position="194"/>
    </location>
</feature>
<sequence length="719" mass="76904">MNTLMTLASVFAVAYGWHRLRRRVKEGSRNGMRPGRRAAMLTAVLIIGMQIVLTAPANAAACGEPPNPERPGAGLVGAIDQPEVTHGEAGSPYYSYGYAGFVWDTFQTNCTPLAGLASPNSTIDTWAGNQLFNVGKNIVGATNSLHYTVLEGGLLTPLYNAVKAGAEKVYNNIYAQLFGLAALLLSVLLFRNIWRGDLASVSKRALYALAAVWLAASSLAMLRYFDPIDKAIVQTTTNIQAGFVDQSQNRAVNDILPTDLHNEIVYKNWLRGEFGAPDAPQAEQFGRPPCPPPPPPGTPPPPKAPPPCSPQSLIDSQAFTWDQVRDKSDANQSVVDAKKATYKDISTKLGPATGYFTGEDGSRTGSGFLALGQSLVYALFQLLAKASVLLAQVVVRLFTLTAPLIGLVALLHHDILRRTLKLVGAVAFNMVVLSVLAGVHALLLQAIFGAGKSLSLLTQMVMAGLVTVLLFMVGRPVRRLWQMVEMSVSTVGAAVPTPSGGIFSRFRKNKGNSPQDQFWQNVRDTDDVVDGETRGPIGATVGGGRFRPEATVFASARRLDNHRPAAAWSGAPWPGAVTAGGGVAALPPGGGSGAPAFGQYNPRIGDPGEYVLTPGGNRVLREESRRVDTSPVADRRWSDEPEPVVVPSRMSSANFDNGIGNYAVPESAMPVQPPPGVRAQPRRVDPEVVAGKPVFVLYRPSRGLEVRDEVRDTDHLMGR</sequence>
<dbReference type="Proteomes" id="UP001597419">
    <property type="component" value="Unassembled WGS sequence"/>
</dbReference>